<dbReference type="EMBL" id="CP003156">
    <property type="protein sequence ID" value="AEV33108.1"/>
    <property type="molecule type" value="Genomic_DNA"/>
</dbReference>
<sequence>MAQSKFAVIGLGQFGTAIAKKLAQKGAEVMAIDNDEERVEAIKDDVSYAVTLDATDGKALKSQNILEMDAVVVAIGENFQDLLLTTFTLQELEVKRIMARVQGPSQRRILEKMGIKEILSPEDEVGNNVAESLINPNVLMSMQLPDDYQIVEVKAPKNIFDRSLEDIGLRQKYEVNLVTLLRKEEDGEKHIIGVPSADTVLQEGDVIVLFGKTSHLTRFLEINK</sequence>
<dbReference type="PANTHER" id="PTHR43833">
    <property type="entry name" value="POTASSIUM CHANNEL PROTEIN 2-RELATED-RELATED"/>
    <property type="match status" value="1"/>
</dbReference>
<dbReference type="PROSITE" id="PS51201">
    <property type="entry name" value="RCK_N"/>
    <property type="match status" value="1"/>
</dbReference>
<reference evidence="3 4" key="1">
    <citation type="journal article" date="2012" name="Stand. Genomic Sci.">
        <title>Genome sequence of the orange-pigmented seawater bacterium Owenweeksia hongkongensis type strain (UST20020801(T)).</title>
        <authorList>
            <person name="Riedel T."/>
            <person name="Held B."/>
            <person name="Nolan M."/>
            <person name="Lucas S."/>
            <person name="Lapidus A."/>
            <person name="Tice H."/>
            <person name="Del Rio T.G."/>
            <person name="Cheng J.F."/>
            <person name="Han C."/>
            <person name="Tapia R."/>
            <person name="Goodwin L.A."/>
            <person name="Pitluck S."/>
            <person name="Liolios K."/>
            <person name="Mavromatis K."/>
            <person name="Pagani I."/>
            <person name="Ivanova N."/>
            <person name="Mikhailova N."/>
            <person name="Pati A."/>
            <person name="Chen A."/>
            <person name="Palaniappan K."/>
            <person name="Rohde M."/>
            <person name="Tindall B.J."/>
            <person name="Detter J.C."/>
            <person name="Goker M."/>
            <person name="Woyke T."/>
            <person name="Bristow J."/>
            <person name="Eisen J.A."/>
            <person name="Markowitz V."/>
            <person name="Hugenholtz P."/>
            <person name="Klenk H.P."/>
            <person name="Kyrpides N.C."/>
        </authorList>
    </citation>
    <scope>NUCLEOTIDE SEQUENCE</scope>
    <source>
        <strain evidence="4">DSM 17368 / JCM 12287 / NRRL B-23963</strain>
    </source>
</reference>
<dbReference type="InterPro" id="IPR036721">
    <property type="entry name" value="RCK_C_sf"/>
</dbReference>
<dbReference type="InterPro" id="IPR003148">
    <property type="entry name" value="RCK_N"/>
</dbReference>
<dbReference type="InterPro" id="IPR050721">
    <property type="entry name" value="Trk_Ktr_HKT_K-transport"/>
</dbReference>
<dbReference type="GO" id="GO:0006813">
    <property type="term" value="P:potassium ion transport"/>
    <property type="evidence" value="ECO:0007669"/>
    <property type="project" value="InterPro"/>
</dbReference>
<dbReference type="KEGG" id="oho:Oweho_2134"/>
<gene>
    <name evidence="3" type="ordered locus">Oweho_2134</name>
</gene>
<feature type="domain" description="RCK N-terminal" evidence="1">
    <location>
        <begin position="3"/>
        <end position="120"/>
    </location>
</feature>
<dbReference type="eggNOG" id="COG0569">
    <property type="taxonomic scope" value="Bacteria"/>
</dbReference>
<proteinExistence type="predicted"/>
<dbReference type="Pfam" id="PF02080">
    <property type="entry name" value="TrkA_C"/>
    <property type="match status" value="1"/>
</dbReference>
<dbReference type="GO" id="GO:0008324">
    <property type="term" value="F:monoatomic cation transmembrane transporter activity"/>
    <property type="evidence" value="ECO:0007669"/>
    <property type="project" value="InterPro"/>
</dbReference>
<dbReference type="Proteomes" id="UP000005631">
    <property type="component" value="Chromosome"/>
</dbReference>
<feature type="domain" description="RCK C-terminal" evidence="2">
    <location>
        <begin position="137"/>
        <end position="224"/>
    </location>
</feature>
<dbReference type="OrthoDB" id="9776294at2"/>
<dbReference type="AlphaFoldDB" id="G8R441"/>
<dbReference type="PROSITE" id="PS51202">
    <property type="entry name" value="RCK_C"/>
    <property type="match status" value="1"/>
</dbReference>
<dbReference type="HOGENOM" id="CLU_046525_3_2_10"/>
<accession>G8R441</accession>
<dbReference type="SUPFAM" id="SSF51735">
    <property type="entry name" value="NAD(P)-binding Rossmann-fold domains"/>
    <property type="match status" value="1"/>
</dbReference>
<evidence type="ECO:0000259" key="2">
    <source>
        <dbReference type="PROSITE" id="PS51202"/>
    </source>
</evidence>
<name>G8R441_OWEHD</name>
<dbReference type="Pfam" id="PF02254">
    <property type="entry name" value="TrkA_N"/>
    <property type="match status" value="1"/>
</dbReference>
<dbReference type="RefSeq" id="WP_014202457.1">
    <property type="nucleotide sequence ID" value="NC_016599.1"/>
</dbReference>
<organism evidence="3 4">
    <name type="scientific">Owenweeksia hongkongensis (strain DSM 17368 / CIP 108786 / JCM 12287 / NRRL B-23963 / UST20020801)</name>
    <dbReference type="NCBI Taxonomy" id="926562"/>
    <lineage>
        <taxon>Bacteria</taxon>
        <taxon>Pseudomonadati</taxon>
        <taxon>Bacteroidota</taxon>
        <taxon>Flavobacteriia</taxon>
        <taxon>Flavobacteriales</taxon>
        <taxon>Owenweeksiaceae</taxon>
        <taxon>Owenweeksia</taxon>
    </lineage>
</organism>
<dbReference type="STRING" id="926562.Oweho_2134"/>
<dbReference type="SUPFAM" id="SSF116726">
    <property type="entry name" value="TrkA C-terminal domain-like"/>
    <property type="match status" value="1"/>
</dbReference>
<dbReference type="Gene3D" id="3.40.50.720">
    <property type="entry name" value="NAD(P)-binding Rossmann-like Domain"/>
    <property type="match status" value="1"/>
</dbReference>
<dbReference type="InterPro" id="IPR036291">
    <property type="entry name" value="NAD(P)-bd_dom_sf"/>
</dbReference>
<dbReference type="InterPro" id="IPR006037">
    <property type="entry name" value="RCK_C"/>
</dbReference>
<evidence type="ECO:0000259" key="1">
    <source>
        <dbReference type="PROSITE" id="PS51201"/>
    </source>
</evidence>
<dbReference type="Gene3D" id="3.30.70.1450">
    <property type="entry name" value="Regulator of K+ conductance, C-terminal domain"/>
    <property type="match status" value="1"/>
</dbReference>
<evidence type="ECO:0000313" key="3">
    <source>
        <dbReference type="EMBL" id="AEV33108.1"/>
    </source>
</evidence>
<evidence type="ECO:0000313" key="4">
    <source>
        <dbReference type="Proteomes" id="UP000005631"/>
    </source>
</evidence>
<dbReference type="PANTHER" id="PTHR43833:SF7">
    <property type="entry name" value="KTR SYSTEM POTASSIUM UPTAKE PROTEIN C"/>
    <property type="match status" value="1"/>
</dbReference>
<keyword evidence="4" id="KW-1185">Reference proteome</keyword>
<protein>
    <submittedName>
        <fullName evidence="3">K+ transport system, NAD-binding component</fullName>
    </submittedName>
</protein>